<keyword evidence="4" id="KW-0342">GTP-binding</keyword>
<dbReference type="PANTHER" id="PTHR10465">
    <property type="entry name" value="TRANSMEMBRANE GTPASE FZO1"/>
    <property type="match status" value="1"/>
</dbReference>
<evidence type="ECO:0000313" key="7">
    <source>
        <dbReference type="EMBL" id="OIV37486.1"/>
    </source>
</evidence>
<feature type="domain" description="Dynamin N-terminal" evidence="6">
    <location>
        <begin position="41"/>
        <end position="145"/>
    </location>
</feature>
<dbReference type="InterPro" id="IPR045063">
    <property type="entry name" value="Dynamin_N"/>
</dbReference>
<dbReference type="InterPro" id="IPR027417">
    <property type="entry name" value="P-loop_NTPase"/>
</dbReference>
<dbReference type="PANTHER" id="PTHR10465:SF0">
    <property type="entry name" value="SARCALUMENIN"/>
    <property type="match status" value="1"/>
</dbReference>
<evidence type="ECO:0000256" key="2">
    <source>
        <dbReference type="ARBA" id="ARBA00022741"/>
    </source>
</evidence>
<dbReference type="RefSeq" id="WP_071656594.1">
    <property type="nucleotide sequence ID" value="NZ_MLCF01000052.1"/>
</dbReference>
<dbReference type="GO" id="GO:0003924">
    <property type="term" value="F:GTPase activity"/>
    <property type="evidence" value="ECO:0007669"/>
    <property type="project" value="InterPro"/>
</dbReference>
<dbReference type="OrthoDB" id="4746525at2"/>
<evidence type="ECO:0000259" key="6">
    <source>
        <dbReference type="Pfam" id="PF00350"/>
    </source>
</evidence>
<keyword evidence="3" id="KW-0378">Hydrolase</keyword>
<dbReference type="SUPFAM" id="SSF52540">
    <property type="entry name" value="P-loop containing nucleoside triphosphate hydrolases"/>
    <property type="match status" value="1"/>
</dbReference>
<dbReference type="AlphaFoldDB" id="A0A1J7BFQ9"/>
<reference evidence="7 8" key="1">
    <citation type="submission" date="2016-10" db="EMBL/GenBank/DDBJ databases">
        <title>Genome sequence of Streptomyces gilvigriseus MUSC 26.</title>
        <authorList>
            <person name="Lee L.-H."/>
            <person name="Ser H.-L."/>
        </authorList>
    </citation>
    <scope>NUCLEOTIDE SEQUENCE [LARGE SCALE GENOMIC DNA]</scope>
    <source>
        <strain evidence="7 8">MUSC 26</strain>
    </source>
</reference>
<keyword evidence="2" id="KW-0547">Nucleotide-binding</keyword>
<dbReference type="STRING" id="1428644.BIV57_10995"/>
<dbReference type="InterPro" id="IPR027094">
    <property type="entry name" value="Mitofusin_fam"/>
</dbReference>
<gene>
    <name evidence="7" type="ORF">BIV57_10995</name>
</gene>
<accession>A0A1J7BFQ9</accession>
<dbReference type="Pfam" id="PF00350">
    <property type="entry name" value="Dynamin_N"/>
    <property type="match status" value="1"/>
</dbReference>
<comment type="subcellular location">
    <subcellularLocation>
        <location evidence="1">Membrane</location>
    </subcellularLocation>
</comment>
<evidence type="ECO:0000256" key="5">
    <source>
        <dbReference type="ARBA" id="ARBA00023136"/>
    </source>
</evidence>
<organism evidence="7 8">
    <name type="scientific">Mangrovactinospora gilvigrisea</name>
    <dbReference type="NCBI Taxonomy" id="1428644"/>
    <lineage>
        <taxon>Bacteria</taxon>
        <taxon>Bacillati</taxon>
        <taxon>Actinomycetota</taxon>
        <taxon>Actinomycetes</taxon>
        <taxon>Kitasatosporales</taxon>
        <taxon>Streptomycetaceae</taxon>
        <taxon>Mangrovactinospora</taxon>
    </lineage>
</organism>
<dbReference type="GO" id="GO:0005525">
    <property type="term" value="F:GTP binding"/>
    <property type="evidence" value="ECO:0007669"/>
    <property type="project" value="UniProtKB-KW"/>
</dbReference>
<evidence type="ECO:0000313" key="8">
    <source>
        <dbReference type="Proteomes" id="UP000243342"/>
    </source>
</evidence>
<comment type="caution">
    <text evidence="7">The sequence shown here is derived from an EMBL/GenBank/DDBJ whole genome shotgun (WGS) entry which is preliminary data.</text>
</comment>
<evidence type="ECO:0000256" key="4">
    <source>
        <dbReference type="ARBA" id="ARBA00023134"/>
    </source>
</evidence>
<dbReference type="GO" id="GO:0016020">
    <property type="term" value="C:membrane"/>
    <property type="evidence" value="ECO:0007669"/>
    <property type="project" value="UniProtKB-SubCell"/>
</dbReference>
<keyword evidence="5" id="KW-0472">Membrane</keyword>
<name>A0A1J7BFQ9_9ACTN</name>
<evidence type="ECO:0000256" key="3">
    <source>
        <dbReference type="ARBA" id="ARBA00022801"/>
    </source>
</evidence>
<evidence type="ECO:0000256" key="1">
    <source>
        <dbReference type="ARBA" id="ARBA00004370"/>
    </source>
</evidence>
<dbReference type="Gene3D" id="3.40.50.300">
    <property type="entry name" value="P-loop containing nucleotide triphosphate hydrolases"/>
    <property type="match status" value="1"/>
</dbReference>
<sequence>MDSAVELEDALDRLAELVVSTDSAADLANVRRRIGRRRLRVLVAGEAKRGKSTLINALLGQPLLPMGVTPLTSVATVVRRGSVEQVTAEFRDRRRTKHLLSELPALVTQHGNRDNELHLVEVQVKLADASLPSGVELVDSPGNGSVLRLDHHA</sequence>
<proteinExistence type="predicted"/>
<dbReference type="EMBL" id="MLCF01000052">
    <property type="protein sequence ID" value="OIV37486.1"/>
    <property type="molecule type" value="Genomic_DNA"/>
</dbReference>
<protein>
    <recommendedName>
        <fullName evidence="6">Dynamin N-terminal domain-containing protein</fullName>
    </recommendedName>
</protein>
<keyword evidence="8" id="KW-1185">Reference proteome</keyword>
<dbReference type="Proteomes" id="UP000243342">
    <property type="component" value="Unassembled WGS sequence"/>
</dbReference>